<keyword evidence="7" id="KW-1185">Reference proteome</keyword>
<evidence type="ECO:0000256" key="1">
    <source>
        <dbReference type="ARBA" id="ARBA00004194"/>
    </source>
</evidence>
<evidence type="ECO:0000313" key="7">
    <source>
        <dbReference type="Proteomes" id="UP001567538"/>
    </source>
</evidence>
<keyword evidence="4" id="KW-1133">Transmembrane helix</keyword>
<keyword evidence="5" id="KW-0472">Membrane</keyword>
<gene>
    <name evidence="6" type="ORF">AAHA92_28795</name>
</gene>
<evidence type="ECO:0000313" key="6">
    <source>
        <dbReference type="EMBL" id="KAL1536092.1"/>
    </source>
</evidence>
<dbReference type="AlphaFoldDB" id="A0ABD1FW84"/>
<evidence type="ECO:0000256" key="3">
    <source>
        <dbReference type="ARBA" id="ARBA00022692"/>
    </source>
</evidence>
<evidence type="ECO:0000256" key="5">
    <source>
        <dbReference type="ARBA" id="ARBA00023136"/>
    </source>
</evidence>
<dbReference type="EMBL" id="JBEAFC010000011">
    <property type="protein sequence ID" value="KAL1536092.1"/>
    <property type="molecule type" value="Genomic_DNA"/>
</dbReference>
<dbReference type="Proteomes" id="UP001567538">
    <property type="component" value="Unassembled WGS sequence"/>
</dbReference>
<proteinExistence type="predicted"/>
<sequence length="88" mass="10016">MSYRRDHRGSRSALFNNLDTLEAGGLRTSSSYSSGIDDHDNEQTMDSLRDRASFLKRLTGGIHEDVETHNRMLDRMDSLVLPVWLTCS</sequence>
<accession>A0ABD1FW84</accession>
<protein>
    <submittedName>
        <fullName evidence="6">Bet1-like SNARE 1-2</fullName>
    </submittedName>
</protein>
<evidence type="ECO:0000256" key="2">
    <source>
        <dbReference type="ARBA" id="ARBA00022448"/>
    </source>
</evidence>
<name>A0ABD1FW84_SALDI</name>
<organism evidence="6 7">
    <name type="scientific">Salvia divinorum</name>
    <name type="common">Maria pastora</name>
    <name type="synonym">Diviner's sage</name>
    <dbReference type="NCBI Taxonomy" id="28513"/>
    <lineage>
        <taxon>Eukaryota</taxon>
        <taxon>Viridiplantae</taxon>
        <taxon>Streptophyta</taxon>
        <taxon>Embryophyta</taxon>
        <taxon>Tracheophyta</taxon>
        <taxon>Spermatophyta</taxon>
        <taxon>Magnoliopsida</taxon>
        <taxon>eudicotyledons</taxon>
        <taxon>Gunneridae</taxon>
        <taxon>Pentapetalae</taxon>
        <taxon>asterids</taxon>
        <taxon>lamiids</taxon>
        <taxon>Lamiales</taxon>
        <taxon>Lamiaceae</taxon>
        <taxon>Nepetoideae</taxon>
        <taxon>Mentheae</taxon>
        <taxon>Salviinae</taxon>
        <taxon>Salvia</taxon>
        <taxon>Salvia subgen. Calosphace</taxon>
    </lineage>
</organism>
<dbReference type="GO" id="GO:0000139">
    <property type="term" value="C:Golgi membrane"/>
    <property type="evidence" value="ECO:0007669"/>
    <property type="project" value="UniProtKB-SubCell"/>
</dbReference>
<comment type="subcellular location">
    <subcellularLocation>
        <location evidence="1">Golgi apparatus membrane</location>
        <topology evidence="1">Single-pass membrane protein</topology>
    </subcellularLocation>
</comment>
<keyword evidence="3" id="KW-0812">Transmembrane</keyword>
<dbReference type="SUPFAM" id="SSF58038">
    <property type="entry name" value="SNARE fusion complex"/>
    <property type="match status" value="1"/>
</dbReference>
<evidence type="ECO:0000256" key="4">
    <source>
        <dbReference type="ARBA" id="ARBA00022989"/>
    </source>
</evidence>
<reference evidence="6 7" key="1">
    <citation type="submission" date="2024-06" db="EMBL/GenBank/DDBJ databases">
        <title>A chromosome level genome sequence of Diviner's sage (Salvia divinorum).</title>
        <authorList>
            <person name="Ford S.A."/>
            <person name="Ro D.-K."/>
            <person name="Ness R.W."/>
            <person name="Phillips M.A."/>
        </authorList>
    </citation>
    <scope>NUCLEOTIDE SEQUENCE [LARGE SCALE GENOMIC DNA]</scope>
    <source>
        <strain evidence="6">SAF-2024a</strain>
        <tissue evidence="6">Leaf</tissue>
    </source>
</reference>
<comment type="caution">
    <text evidence="6">The sequence shown here is derived from an EMBL/GenBank/DDBJ whole genome shotgun (WGS) entry which is preliminary data.</text>
</comment>
<keyword evidence="2" id="KW-0813">Transport</keyword>
<dbReference type="Gene3D" id="1.20.5.110">
    <property type="match status" value="1"/>
</dbReference>
<dbReference type="PANTHER" id="PTHR12791">
    <property type="entry name" value="GOLGI SNARE BET1-RELATED"/>
    <property type="match status" value="1"/>
</dbReference>